<feature type="compositionally biased region" description="Basic and acidic residues" evidence="1">
    <location>
        <begin position="51"/>
        <end position="62"/>
    </location>
</feature>
<feature type="region of interest" description="Disordered" evidence="1">
    <location>
        <begin position="48"/>
        <end position="83"/>
    </location>
</feature>
<evidence type="ECO:0000313" key="3">
    <source>
        <dbReference type="Proteomes" id="UP000238701"/>
    </source>
</evidence>
<proteinExistence type="predicted"/>
<gene>
    <name evidence="2" type="ORF">SBA1_550035</name>
</gene>
<reference evidence="3" key="1">
    <citation type="submission" date="2018-02" db="EMBL/GenBank/DDBJ databases">
        <authorList>
            <person name="Hausmann B."/>
        </authorList>
    </citation>
    <scope>NUCLEOTIDE SEQUENCE [LARGE SCALE GENOMIC DNA]</scope>
    <source>
        <strain evidence="3">Peat soil MAG SbA1</strain>
    </source>
</reference>
<sequence length="83" mass="9768">MNEQHGRRRTGARWPPEKRFEAQVAARDYNGLGSEGWRRLANREGWQQQCAREDEPHSHRAELYQTDVQRPRDFALPREPGIG</sequence>
<evidence type="ECO:0000256" key="1">
    <source>
        <dbReference type="SAM" id="MobiDB-lite"/>
    </source>
</evidence>
<dbReference type="Proteomes" id="UP000238701">
    <property type="component" value="Unassembled WGS sequence"/>
</dbReference>
<protein>
    <submittedName>
        <fullName evidence="2">Uncharacterized protein</fullName>
    </submittedName>
</protein>
<organism evidence="2 3">
    <name type="scientific">Candidatus Sulfotelmatobacter kueseliae</name>
    <dbReference type="NCBI Taxonomy" id="2042962"/>
    <lineage>
        <taxon>Bacteria</taxon>
        <taxon>Pseudomonadati</taxon>
        <taxon>Acidobacteriota</taxon>
        <taxon>Terriglobia</taxon>
        <taxon>Terriglobales</taxon>
        <taxon>Candidatus Korobacteraceae</taxon>
        <taxon>Candidatus Sulfotelmatobacter</taxon>
    </lineage>
</organism>
<dbReference type="AlphaFoldDB" id="A0A2U3KYJ5"/>
<accession>A0A2U3KYJ5</accession>
<dbReference type="EMBL" id="OMOD01000150">
    <property type="protein sequence ID" value="SPF44670.1"/>
    <property type="molecule type" value="Genomic_DNA"/>
</dbReference>
<name>A0A2U3KYJ5_9BACT</name>
<evidence type="ECO:0000313" key="2">
    <source>
        <dbReference type="EMBL" id="SPF44670.1"/>
    </source>
</evidence>